<evidence type="ECO:0000313" key="5">
    <source>
        <dbReference type="EMBL" id="PRW83849.1"/>
    </source>
</evidence>
<feature type="domain" description="Tc toxin complex TcA C-terminal TcB-binding" evidence="2">
    <location>
        <begin position="1320"/>
        <end position="1605"/>
    </location>
</feature>
<evidence type="ECO:0000259" key="2">
    <source>
        <dbReference type="Pfam" id="PF18276"/>
    </source>
</evidence>
<dbReference type="EMBL" id="PVUH01000035">
    <property type="protein sequence ID" value="PRW83849.1"/>
    <property type="molecule type" value="Genomic_DNA"/>
</dbReference>
<feature type="domain" description="Neuraminidase-like" evidence="3">
    <location>
        <begin position="171"/>
        <end position="332"/>
    </location>
</feature>
<dbReference type="RefSeq" id="WP_106118731.1">
    <property type="nucleotide sequence ID" value="NZ_PVUH01000035.1"/>
</dbReference>
<organism evidence="5 6">
    <name type="scientific">Pseudomonas fluorescens</name>
    <dbReference type="NCBI Taxonomy" id="294"/>
    <lineage>
        <taxon>Bacteria</taxon>
        <taxon>Pseudomonadati</taxon>
        <taxon>Pseudomonadota</taxon>
        <taxon>Gammaproteobacteria</taxon>
        <taxon>Pseudomonadales</taxon>
        <taxon>Pseudomonadaceae</taxon>
        <taxon>Pseudomonas</taxon>
    </lineage>
</organism>
<dbReference type="Proteomes" id="UP000239731">
    <property type="component" value="Unassembled WGS sequence"/>
</dbReference>
<accession>A0A2T0HL93</accession>
<dbReference type="InterPro" id="IPR041079">
    <property type="entry name" value="Neuraminidase-like"/>
</dbReference>
<dbReference type="InterPro" id="IPR046839">
    <property type="entry name" value="ABC_toxin_N"/>
</dbReference>
<evidence type="ECO:0000259" key="4">
    <source>
        <dbReference type="Pfam" id="PF20220"/>
    </source>
</evidence>
<proteinExistence type="predicted"/>
<evidence type="ECO:0000259" key="3">
    <source>
        <dbReference type="Pfam" id="PF18413"/>
    </source>
</evidence>
<feature type="domain" description="ABC toxin N-terminal" evidence="4">
    <location>
        <begin position="8"/>
        <end position="141"/>
    </location>
</feature>
<comment type="caution">
    <text evidence="5">The sequence shown here is derived from an EMBL/GenBank/DDBJ whole genome shotgun (WGS) entry which is preliminary data.</text>
</comment>
<keyword evidence="1" id="KW-0175">Coiled coil</keyword>
<evidence type="ECO:0000313" key="6">
    <source>
        <dbReference type="Proteomes" id="UP000239731"/>
    </source>
</evidence>
<dbReference type="Pfam" id="PF18276">
    <property type="entry name" value="TcA_TcB_BD"/>
    <property type="match status" value="1"/>
</dbReference>
<dbReference type="Pfam" id="PF20220">
    <property type="entry name" value="ABC_toxin_N"/>
    <property type="match status" value="1"/>
</dbReference>
<reference evidence="5 6" key="1">
    <citation type="submission" date="2018-03" db="EMBL/GenBank/DDBJ databases">
        <title>Blue discolouration in mozzarella cheese caused by Pseudomonas fluorescens.</title>
        <authorList>
            <person name="Chiesa F."/>
            <person name="Dalmasso A."/>
            <person name="Lomonaco S."/>
        </authorList>
    </citation>
    <scope>NUCLEOTIDE SEQUENCE [LARGE SCALE GENOMIC DNA]</scope>
    <source>
        <strain evidence="5 6">11293</strain>
    </source>
</reference>
<gene>
    <name evidence="5" type="ORF">C7A10_30200</name>
</gene>
<sequence>MSSSIDSQLNETLRDALVAYYLDEVVPNAAEFVDAQLGDKIKTANDLYQYKLLDVQVSQAVPTSPVASAIASIQQYINAALMGMEPGYETKVMEDHLIRQWREIDCQYPIWAANQQLSYYPELYIDPSLRLTKSKYFQQLENDLNQNKIEIDTTQEAVLSYLASFEEVANLTIINGYINTTDFRNGMYYFIGKSRAESVYYWRSVDMSQRTYMNLNGTDPNRPKFDYPQPGAWSDWHKANLPISASAIERTIRPVLFNNRLFVLWVECVDNDPAQMTVEEGYRPGGTPIPPDPGSPVIKVHSNPMLRLNMVYKKYDDSWSMPQTVIEAWSGSPLFKTMDLAEQVESIAVADSSTMPESMFVAMYMGYTAGNATDGAADQYAFLKTAMIDKNFNVTALFPNRGYVPSIGTRKEIKAPHVLRVGRLFAQDNKGRFQFKVPELSIALKSVESHRPHQELDNWNFEERQVSIVSPSRGDDVTYDKSTGEVFFKSKISAVFSKPPDVTFSITAFDSETQDRYKLEMVLPANQTTGYETLLNGSRIQVLSGSQFSGGGRCRVSLISSRTNGYVGSGLLSYFLRDTYDAHHCTLGLPDANGFISISSKIAVLVRDYLMHTGLVLKTVQTDWPAGFRHAEVQEFIRPPTYVFQHVILRPLNLSDPMAANPGAASLWHSGGFAVINPPDTHTLKLPINPETLLPDWPGAWPIGSKKIPIIHGIKVFNGTTWQVLGHALKMTYVELELVAQVTTPLIAPRINTRASPTLGIAEFIDFTNSGIKLNDAGTAPRQPIRMNTLFARELINRANIALENLLSWDTQLLEEPPLNPPAAINQMDFHGANGLYFWELFLHLPFMVSHRLNQEQNFEGAEQWLGFIFDPSRKKDEKGRPAYWNVRPLMDDPVEMDYVSRKPADPDGIASSHPVRYRKAIYMFYIKNLLDRGDAAYRQLTPDSLVAAKLCYVRVLDLLGPRPDINVVDHWQPIPLKTLSDATNSKLREFEQRLIRQDQLREESAAANDGESLYHFAEPPLYLRTFAPDPTLLDLDNRYLRLPFNRELVQNWDTAEARLDNLRNNRTLDGKPLMLPLFAAPLNPRDLLAAFGQGAASGGAARLLAQEVPPYRYSVMHNRASSAVETLIQFGNTLLSLIERKEQAQLQELQYHQAWEFAQFAVDLQQQAQKIDLEQKKALEASKALAQGRLDFYRKLADEVVNAGEKAAAALHLEGRVLDNISQVANAVGSGLKAPPNSAGGGGGAHAGLTNGAVAVASSGGWRLEGVAEMVSAYSSARAAMLHTIAEATDRAENFRRRHQEWMQARDQATLEIAQIEAQMQVLEAQARATTLQLNQASVAQDQALASYDFLRTRFSNAQLYQWLNGQFATFYYQAYDATLALCLAAEACWQFELADFSTRFIQAGVWKDSYRGLSAGEALKLSLLKMDSAYLSRNERRLEITKTVSLRQLKDKDPTSAINQDWDTIKLGLIDNCRVDFQLTQPMFDSNYPGHSVRRIKRISVSLPVVLGPYEDIHATLTQTYSAVQIGDTLKENLRASQQIVLSGGVDDDGLFTFSFDDERYLPFEGTGAISGWALEFTSTDVAARNRLFESLTDIILKLHYTAKAG</sequence>
<dbReference type="InterPro" id="IPR040840">
    <property type="entry name" value="TcA_TcB_BD"/>
</dbReference>
<dbReference type="Pfam" id="PF18413">
    <property type="entry name" value="Neuraminidase"/>
    <property type="match status" value="1"/>
</dbReference>
<protein>
    <submittedName>
        <fullName evidence="5">Toxin</fullName>
    </submittedName>
</protein>
<evidence type="ECO:0000256" key="1">
    <source>
        <dbReference type="SAM" id="Coils"/>
    </source>
</evidence>
<feature type="coiled-coil region" evidence="1">
    <location>
        <begin position="1286"/>
        <end position="1334"/>
    </location>
</feature>
<name>A0A2T0HL93_PSEFL</name>